<dbReference type="AlphaFoldDB" id="A0AAV4JS89"/>
<keyword evidence="3" id="KW-1185">Reference proteome</keyword>
<feature type="compositionally biased region" description="Basic residues" evidence="1">
    <location>
        <begin position="149"/>
        <end position="158"/>
    </location>
</feature>
<name>A0AAV4JS89_9GAST</name>
<dbReference type="EMBL" id="BMAT01010370">
    <property type="protein sequence ID" value="GFS25579.1"/>
    <property type="molecule type" value="Genomic_DNA"/>
</dbReference>
<comment type="caution">
    <text evidence="2">The sequence shown here is derived from an EMBL/GenBank/DDBJ whole genome shotgun (WGS) entry which is preliminary data.</text>
</comment>
<evidence type="ECO:0000256" key="1">
    <source>
        <dbReference type="SAM" id="MobiDB-lite"/>
    </source>
</evidence>
<feature type="region of interest" description="Disordered" evidence="1">
    <location>
        <begin position="145"/>
        <end position="164"/>
    </location>
</feature>
<dbReference type="Proteomes" id="UP000762676">
    <property type="component" value="Unassembled WGS sequence"/>
</dbReference>
<protein>
    <submittedName>
        <fullName evidence="2">PiggyBac transposable element-derived protein 3</fullName>
    </submittedName>
</protein>
<accession>A0AAV4JS89</accession>
<sequence>MDGNNSVEDDVNEDIQELLSASNLSGRQSRSRAPSQAYNYTVGVDRLDQNVGADRIAIRSKKWGWPLFAFLPDAAVNNAWLLYRMSSAHGHLPLDQLGFKRSVTMVYLRLLQAQQSVPKPITPTPTKRQKVAVDVCLSGVGHHLESMPKQRHRSHCGKKSQPYL</sequence>
<reference evidence="2 3" key="1">
    <citation type="journal article" date="2021" name="Elife">
        <title>Chloroplast acquisition without the gene transfer in kleptoplastic sea slugs, Plakobranchus ocellatus.</title>
        <authorList>
            <person name="Maeda T."/>
            <person name="Takahashi S."/>
            <person name="Yoshida T."/>
            <person name="Shimamura S."/>
            <person name="Takaki Y."/>
            <person name="Nagai Y."/>
            <person name="Toyoda A."/>
            <person name="Suzuki Y."/>
            <person name="Arimoto A."/>
            <person name="Ishii H."/>
            <person name="Satoh N."/>
            <person name="Nishiyama T."/>
            <person name="Hasebe M."/>
            <person name="Maruyama T."/>
            <person name="Minagawa J."/>
            <person name="Obokata J."/>
            <person name="Shigenobu S."/>
        </authorList>
    </citation>
    <scope>NUCLEOTIDE SEQUENCE [LARGE SCALE GENOMIC DNA]</scope>
</reference>
<gene>
    <name evidence="2" type="ORF">ElyMa_005187800</name>
</gene>
<proteinExistence type="predicted"/>
<evidence type="ECO:0000313" key="3">
    <source>
        <dbReference type="Proteomes" id="UP000762676"/>
    </source>
</evidence>
<organism evidence="2 3">
    <name type="scientific">Elysia marginata</name>
    <dbReference type="NCBI Taxonomy" id="1093978"/>
    <lineage>
        <taxon>Eukaryota</taxon>
        <taxon>Metazoa</taxon>
        <taxon>Spiralia</taxon>
        <taxon>Lophotrochozoa</taxon>
        <taxon>Mollusca</taxon>
        <taxon>Gastropoda</taxon>
        <taxon>Heterobranchia</taxon>
        <taxon>Euthyneura</taxon>
        <taxon>Panpulmonata</taxon>
        <taxon>Sacoglossa</taxon>
        <taxon>Placobranchoidea</taxon>
        <taxon>Plakobranchidae</taxon>
        <taxon>Elysia</taxon>
    </lineage>
</organism>
<evidence type="ECO:0000313" key="2">
    <source>
        <dbReference type="EMBL" id="GFS25579.1"/>
    </source>
</evidence>